<evidence type="ECO:0000313" key="1">
    <source>
        <dbReference type="EMBL" id="KAI8439070.1"/>
    </source>
</evidence>
<proteinExistence type="predicted"/>
<gene>
    <name evidence="1" type="ORF">MSG28_012935</name>
</gene>
<accession>A0ACC0KS19</accession>
<protein>
    <submittedName>
        <fullName evidence="1">Uncharacterized protein</fullName>
    </submittedName>
</protein>
<dbReference type="Proteomes" id="UP001064048">
    <property type="component" value="Chromosome 23"/>
</dbReference>
<organism evidence="1 2">
    <name type="scientific">Choristoneura fumiferana</name>
    <name type="common">Spruce budworm moth</name>
    <name type="synonym">Archips fumiferana</name>
    <dbReference type="NCBI Taxonomy" id="7141"/>
    <lineage>
        <taxon>Eukaryota</taxon>
        <taxon>Metazoa</taxon>
        <taxon>Ecdysozoa</taxon>
        <taxon>Arthropoda</taxon>
        <taxon>Hexapoda</taxon>
        <taxon>Insecta</taxon>
        <taxon>Pterygota</taxon>
        <taxon>Neoptera</taxon>
        <taxon>Endopterygota</taxon>
        <taxon>Lepidoptera</taxon>
        <taxon>Glossata</taxon>
        <taxon>Ditrysia</taxon>
        <taxon>Tortricoidea</taxon>
        <taxon>Tortricidae</taxon>
        <taxon>Tortricinae</taxon>
        <taxon>Choristoneura</taxon>
    </lineage>
</organism>
<comment type="caution">
    <text evidence="1">The sequence shown here is derived from an EMBL/GenBank/DDBJ whole genome shotgun (WGS) entry which is preliminary data.</text>
</comment>
<keyword evidence="2" id="KW-1185">Reference proteome</keyword>
<name>A0ACC0KS19_CHOFU</name>
<sequence>MIAQSWIAACQRPDLINKTAKQLYNMHVCSLHFEKWMYINKKLKDAALPSLNLPNTRAMEQVGAQTIQIVEDSIRGGIKSENDTTSPDLAAVPSTSAKTPTKQKKKPKKTIYRITSLKTKEVVFNIHQYYQNRKWDTKNWEYEVDLNINNQVSKITGLSEGTVRKIVRDCRVFKPNVKTTAERLDFGHVAPKKKGYKPETLCRAKLDLRRDMYGSKLSGAKTSL</sequence>
<evidence type="ECO:0000313" key="2">
    <source>
        <dbReference type="Proteomes" id="UP001064048"/>
    </source>
</evidence>
<dbReference type="EMBL" id="CM046123">
    <property type="protein sequence ID" value="KAI8439070.1"/>
    <property type="molecule type" value="Genomic_DNA"/>
</dbReference>
<reference evidence="1 2" key="1">
    <citation type="journal article" date="2022" name="Genome Biol. Evol.">
        <title>The Spruce Budworm Genome: Reconstructing the Evolutionary History of Antifreeze Proteins.</title>
        <authorList>
            <person name="Beliveau C."/>
            <person name="Gagne P."/>
            <person name="Picq S."/>
            <person name="Vernygora O."/>
            <person name="Keeling C.I."/>
            <person name="Pinkney K."/>
            <person name="Doucet D."/>
            <person name="Wen F."/>
            <person name="Johnston J.S."/>
            <person name="Maaroufi H."/>
            <person name="Boyle B."/>
            <person name="Laroche J."/>
            <person name="Dewar K."/>
            <person name="Juretic N."/>
            <person name="Blackburn G."/>
            <person name="Nisole A."/>
            <person name="Brunet B."/>
            <person name="Brandao M."/>
            <person name="Lumley L."/>
            <person name="Duan J."/>
            <person name="Quan G."/>
            <person name="Lucarotti C.J."/>
            <person name="Roe A.D."/>
            <person name="Sperling F.A.H."/>
            <person name="Levesque R.C."/>
            <person name="Cusson M."/>
        </authorList>
    </citation>
    <scope>NUCLEOTIDE SEQUENCE [LARGE SCALE GENOMIC DNA]</scope>
    <source>
        <strain evidence="1">Glfc:IPQL:Cfum</strain>
    </source>
</reference>